<comment type="similarity">
    <text evidence="1">Belongs to the PemK/MazF family.</text>
</comment>
<protein>
    <submittedName>
        <fullName evidence="3">Type II toxin-antitoxin system PemK/MazF family toxin</fullName>
    </submittedName>
</protein>
<dbReference type="KEGG" id="lzh:D1B17_10490"/>
<evidence type="ECO:0000256" key="1">
    <source>
        <dbReference type="ARBA" id="ARBA00007521"/>
    </source>
</evidence>
<gene>
    <name evidence="3" type="ORF">D1B17_10490</name>
</gene>
<accession>A0A386PVQ6</accession>
<dbReference type="AlphaFoldDB" id="A0A386PVQ6"/>
<dbReference type="InterPro" id="IPR011067">
    <property type="entry name" value="Plasmid_toxin/cell-grow_inhib"/>
</dbReference>
<dbReference type="Gene3D" id="2.30.30.110">
    <property type="match status" value="1"/>
</dbReference>
<dbReference type="SUPFAM" id="SSF50118">
    <property type="entry name" value="Cell growth inhibitor/plasmid maintenance toxic component"/>
    <property type="match status" value="1"/>
</dbReference>
<dbReference type="EMBL" id="CP031933">
    <property type="protein sequence ID" value="AYE39035.1"/>
    <property type="molecule type" value="Genomic_DNA"/>
</dbReference>
<sequence>MLMDYPIQGDIIFIDAEPHAGHKLGGHSVELANIRRPMVVLSDSDYNNYTGLVSGMPITSHKFMENFDDNSYVPIIDIDSGVRGNVVTYYLPSYDFSARHGEVVGHVSDKILTELLNDVKNLFNL</sequence>
<evidence type="ECO:0000313" key="3">
    <source>
        <dbReference type="EMBL" id="AYE39035.1"/>
    </source>
</evidence>
<keyword evidence="4" id="KW-1185">Reference proteome</keyword>
<dbReference type="GO" id="GO:0003677">
    <property type="term" value="F:DNA binding"/>
    <property type="evidence" value="ECO:0007669"/>
    <property type="project" value="InterPro"/>
</dbReference>
<reference evidence="4" key="1">
    <citation type="submission" date="2018-08" db="EMBL/GenBank/DDBJ databases">
        <title>Genome of Lactobacillus sp. HBUAS52074.</title>
        <authorList>
            <person name="Guo Z."/>
            <person name="Zhang Z.D."/>
        </authorList>
    </citation>
    <scope>NUCLEOTIDE SEQUENCE [LARGE SCALE GENOMIC DNA]</scope>
    <source>
        <strain evidence="4">HBUAS52074</strain>
    </source>
</reference>
<dbReference type="InterPro" id="IPR003477">
    <property type="entry name" value="PemK-like"/>
</dbReference>
<dbReference type="Proteomes" id="UP000267208">
    <property type="component" value="Chromosome"/>
</dbReference>
<dbReference type="OrthoDB" id="9808744at2"/>
<dbReference type="Pfam" id="PF02452">
    <property type="entry name" value="PemK_toxin"/>
    <property type="match status" value="1"/>
</dbReference>
<evidence type="ECO:0000256" key="2">
    <source>
        <dbReference type="ARBA" id="ARBA00022649"/>
    </source>
</evidence>
<keyword evidence="2" id="KW-1277">Toxin-antitoxin system</keyword>
<evidence type="ECO:0000313" key="4">
    <source>
        <dbReference type="Proteomes" id="UP000267208"/>
    </source>
</evidence>
<name>A0A386PVQ6_9LACO</name>
<organism evidence="3 4">
    <name type="scientific">Companilactobacillus zhachilii</name>
    <dbReference type="NCBI Taxonomy" id="2304606"/>
    <lineage>
        <taxon>Bacteria</taxon>
        <taxon>Bacillati</taxon>
        <taxon>Bacillota</taxon>
        <taxon>Bacilli</taxon>
        <taxon>Lactobacillales</taxon>
        <taxon>Lactobacillaceae</taxon>
        <taxon>Companilactobacillus</taxon>
    </lineage>
</organism>
<proteinExistence type="inferred from homology"/>